<evidence type="ECO:0000313" key="3">
    <source>
        <dbReference type="Proteomes" id="UP001399917"/>
    </source>
</evidence>
<name>A0ABP7K1K7_9RHOB</name>
<keyword evidence="1" id="KW-0472">Membrane</keyword>
<keyword evidence="1" id="KW-1133">Transmembrane helix</keyword>
<sequence length="158" mass="17237">MAQTAKPREITGKHVLIGTVAAFSVIIGVNFFMAFQAVRTFPGLEVKNSYVASQTFDVERDAQEALGWTVRAVPEGDIVRVQIRDAEGAPVQAATLTGTIGRPTSVKDDQTPEFTFDGTDFVANTGALESGNWNYRMVATAADGTEFKQRVIFYVKQQ</sequence>
<evidence type="ECO:0000313" key="2">
    <source>
        <dbReference type="EMBL" id="GAA3862407.1"/>
    </source>
</evidence>
<protein>
    <submittedName>
        <fullName evidence="2">FixH family protein</fullName>
    </submittedName>
</protein>
<proteinExistence type="predicted"/>
<keyword evidence="1" id="KW-0812">Transmembrane</keyword>
<dbReference type="EMBL" id="BAABDF010000005">
    <property type="protein sequence ID" value="GAA3862407.1"/>
    <property type="molecule type" value="Genomic_DNA"/>
</dbReference>
<keyword evidence="3" id="KW-1185">Reference proteome</keyword>
<evidence type="ECO:0000256" key="1">
    <source>
        <dbReference type="SAM" id="Phobius"/>
    </source>
</evidence>
<dbReference type="RefSeq" id="WP_344844737.1">
    <property type="nucleotide sequence ID" value="NZ_BAABDF010000005.1"/>
</dbReference>
<dbReference type="InterPro" id="IPR018037">
    <property type="entry name" value="FixH_proteobacterial"/>
</dbReference>
<dbReference type="Pfam" id="PF05751">
    <property type="entry name" value="FixH"/>
    <property type="match status" value="1"/>
</dbReference>
<organism evidence="2 3">
    <name type="scientific">Celeribacter arenosi</name>
    <dbReference type="NCBI Taxonomy" id="792649"/>
    <lineage>
        <taxon>Bacteria</taxon>
        <taxon>Pseudomonadati</taxon>
        <taxon>Pseudomonadota</taxon>
        <taxon>Alphaproteobacteria</taxon>
        <taxon>Rhodobacterales</taxon>
        <taxon>Roseobacteraceae</taxon>
        <taxon>Celeribacter</taxon>
    </lineage>
</organism>
<dbReference type="PIRSF" id="PIRSF011386">
    <property type="entry name" value="FixH"/>
    <property type="match status" value="1"/>
</dbReference>
<dbReference type="Proteomes" id="UP001399917">
    <property type="component" value="Unassembled WGS sequence"/>
</dbReference>
<feature type="transmembrane region" description="Helical" evidence="1">
    <location>
        <begin position="15"/>
        <end position="35"/>
    </location>
</feature>
<gene>
    <name evidence="2" type="ORF">GCM10022404_11250</name>
</gene>
<reference evidence="3" key="1">
    <citation type="journal article" date="2019" name="Int. J. Syst. Evol. Microbiol.">
        <title>The Global Catalogue of Microorganisms (GCM) 10K type strain sequencing project: providing services to taxonomists for standard genome sequencing and annotation.</title>
        <authorList>
            <consortium name="The Broad Institute Genomics Platform"/>
            <consortium name="The Broad Institute Genome Sequencing Center for Infectious Disease"/>
            <person name="Wu L."/>
            <person name="Ma J."/>
        </authorList>
    </citation>
    <scope>NUCLEOTIDE SEQUENCE [LARGE SCALE GENOMIC DNA]</scope>
    <source>
        <strain evidence="3">JCM 17190</strain>
    </source>
</reference>
<dbReference type="InterPro" id="IPR008620">
    <property type="entry name" value="FixH"/>
</dbReference>
<accession>A0ABP7K1K7</accession>
<comment type="caution">
    <text evidence="2">The sequence shown here is derived from an EMBL/GenBank/DDBJ whole genome shotgun (WGS) entry which is preliminary data.</text>
</comment>